<keyword evidence="4 6" id="KW-1133">Transmembrane helix</keyword>
<dbReference type="NCBIfam" id="NF037979">
    <property type="entry name" value="Na_transp"/>
    <property type="match status" value="1"/>
</dbReference>
<proteinExistence type="predicted"/>
<accession>A0A9D1NAS9</accession>
<keyword evidence="5 6" id="KW-0472">Membrane</keyword>
<evidence type="ECO:0000256" key="2">
    <source>
        <dbReference type="ARBA" id="ARBA00022448"/>
    </source>
</evidence>
<dbReference type="SUPFAM" id="SSF161070">
    <property type="entry name" value="SNF-like"/>
    <property type="match status" value="1"/>
</dbReference>
<reference evidence="7" key="2">
    <citation type="journal article" date="2021" name="PeerJ">
        <title>Extensive microbial diversity within the chicken gut microbiome revealed by metagenomics and culture.</title>
        <authorList>
            <person name="Gilroy R."/>
            <person name="Ravi A."/>
            <person name="Getino M."/>
            <person name="Pursley I."/>
            <person name="Horton D.L."/>
            <person name="Alikhan N.F."/>
            <person name="Baker D."/>
            <person name="Gharbi K."/>
            <person name="Hall N."/>
            <person name="Watson M."/>
            <person name="Adriaenssens E.M."/>
            <person name="Foster-Nyarko E."/>
            <person name="Jarju S."/>
            <person name="Secka A."/>
            <person name="Antonio M."/>
            <person name="Oren A."/>
            <person name="Chaudhuri R.R."/>
            <person name="La Ragione R."/>
            <person name="Hildebrand F."/>
            <person name="Pallen M.J."/>
        </authorList>
    </citation>
    <scope>NUCLEOTIDE SEQUENCE</scope>
    <source>
        <strain evidence="7">23406</strain>
    </source>
</reference>
<feature type="transmembrane region" description="Helical" evidence="6">
    <location>
        <begin position="173"/>
        <end position="196"/>
    </location>
</feature>
<dbReference type="CDD" id="cd10336">
    <property type="entry name" value="SLC6sbd_Tyt1-Like"/>
    <property type="match status" value="1"/>
</dbReference>
<reference evidence="7" key="1">
    <citation type="submission" date="2020-10" db="EMBL/GenBank/DDBJ databases">
        <authorList>
            <person name="Gilroy R."/>
        </authorList>
    </citation>
    <scope>NUCLEOTIDE SEQUENCE</scope>
    <source>
        <strain evidence="7">23406</strain>
    </source>
</reference>
<feature type="transmembrane region" description="Helical" evidence="6">
    <location>
        <begin position="430"/>
        <end position="448"/>
    </location>
</feature>
<dbReference type="InterPro" id="IPR037272">
    <property type="entry name" value="SNS_sf"/>
</dbReference>
<dbReference type="PRINTS" id="PR00176">
    <property type="entry name" value="NANEUSMPORT"/>
</dbReference>
<dbReference type="InterPro" id="IPR000175">
    <property type="entry name" value="Na/ntran_symport"/>
</dbReference>
<dbReference type="Pfam" id="PF00209">
    <property type="entry name" value="SNF"/>
    <property type="match status" value="2"/>
</dbReference>
<feature type="transmembrane region" description="Helical" evidence="6">
    <location>
        <begin position="88"/>
        <end position="112"/>
    </location>
</feature>
<evidence type="ECO:0000256" key="4">
    <source>
        <dbReference type="ARBA" id="ARBA00022989"/>
    </source>
</evidence>
<sequence length="449" mass="47445">MAQHHAKSGWSGRFGFLMAAIGSAVGIGNIWRFPYVAGQQGGALFLIAYVVMILLIGFSAMIAEFAVGRHAGKNVIDAYAGQKKAWGAVGVLSCIVSFLIVSYYCVIGGWVIRYAVGYIGGGSFVAGGDYSAVFGDFVANPYMPIVYLLIFMVLCLGILMFGVQKGIERVNKVLMPMLFVMLLFVMIVSLTMDGAIEGVKFFIVPDFGRVEASGGVVGILLAALGQSFYSLSIGIGIGITYGSYVGKDVSLTRNTAIICVSDTLVAVVAGFAILPAVFAAGQEPTAGAGLIFVTLPAVFATLPPVLGAIVGGVFFLLVFFAALTSAIALIEVNVAVLVQKLKWNRRVAVAAVVAAASVLAVFVSLSQGGIQMFDLLNVLDVFSNTFMLPLIGILTCLYVGFVWKPKNAVAEIETSGPFPIAKIWSFNVKYLCPVMIGALFVYGIVSIFL</sequence>
<feature type="transmembrane region" description="Helical" evidence="6">
    <location>
        <begin position="216"/>
        <end position="244"/>
    </location>
</feature>
<feature type="transmembrane region" description="Helical" evidence="6">
    <location>
        <begin position="386"/>
        <end position="403"/>
    </location>
</feature>
<dbReference type="PANTHER" id="PTHR42948:SF1">
    <property type="entry name" value="TRANSPORTER"/>
    <property type="match status" value="1"/>
</dbReference>
<comment type="subcellular location">
    <subcellularLocation>
        <location evidence="1">Membrane</location>
        <topology evidence="1">Multi-pass membrane protein</topology>
    </subcellularLocation>
</comment>
<feature type="transmembrane region" description="Helical" evidence="6">
    <location>
        <begin position="305"/>
        <end position="335"/>
    </location>
</feature>
<evidence type="ECO:0000256" key="6">
    <source>
        <dbReference type="SAM" id="Phobius"/>
    </source>
</evidence>
<keyword evidence="3 6" id="KW-0812">Transmembrane</keyword>
<dbReference type="EMBL" id="DVOH01000012">
    <property type="protein sequence ID" value="HIU99701.1"/>
    <property type="molecule type" value="Genomic_DNA"/>
</dbReference>
<feature type="transmembrane region" description="Helical" evidence="6">
    <location>
        <begin position="12"/>
        <end position="31"/>
    </location>
</feature>
<comment type="caution">
    <text evidence="7">The sequence shown here is derived from an EMBL/GenBank/DDBJ whole genome shotgun (WGS) entry which is preliminary data.</text>
</comment>
<feature type="transmembrane region" description="Helical" evidence="6">
    <location>
        <begin position="142"/>
        <end position="161"/>
    </location>
</feature>
<protein>
    <submittedName>
        <fullName evidence="7">Sodium-dependent transporter</fullName>
    </submittedName>
</protein>
<dbReference type="PROSITE" id="PS50267">
    <property type="entry name" value="NA_NEUROTRAN_SYMP_3"/>
    <property type="match status" value="1"/>
</dbReference>
<evidence type="ECO:0000256" key="5">
    <source>
        <dbReference type="ARBA" id="ARBA00023136"/>
    </source>
</evidence>
<evidence type="ECO:0000256" key="1">
    <source>
        <dbReference type="ARBA" id="ARBA00004141"/>
    </source>
</evidence>
<evidence type="ECO:0000256" key="3">
    <source>
        <dbReference type="ARBA" id="ARBA00022692"/>
    </source>
</evidence>
<dbReference type="InterPro" id="IPR047218">
    <property type="entry name" value="YocR/YhdH-like"/>
</dbReference>
<feature type="transmembrane region" description="Helical" evidence="6">
    <location>
        <begin position="347"/>
        <end position="366"/>
    </location>
</feature>
<evidence type="ECO:0000313" key="8">
    <source>
        <dbReference type="Proteomes" id="UP000886891"/>
    </source>
</evidence>
<keyword evidence="2" id="KW-0813">Transport</keyword>
<feature type="transmembrane region" description="Helical" evidence="6">
    <location>
        <begin position="256"/>
        <end position="280"/>
    </location>
</feature>
<dbReference type="Proteomes" id="UP000886891">
    <property type="component" value="Unassembled WGS sequence"/>
</dbReference>
<evidence type="ECO:0000313" key="7">
    <source>
        <dbReference type="EMBL" id="HIU99701.1"/>
    </source>
</evidence>
<gene>
    <name evidence="7" type="ORF">IAB14_01140</name>
</gene>
<name>A0A9D1NAS9_9FIRM</name>
<organism evidence="7 8">
    <name type="scientific">Candidatus Stercoripulliclostridium merdipullorum</name>
    <dbReference type="NCBI Taxonomy" id="2840952"/>
    <lineage>
        <taxon>Bacteria</taxon>
        <taxon>Bacillati</taxon>
        <taxon>Bacillota</taxon>
        <taxon>Clostridia</taxon>
        <taxon>Eubacteriales</taxon>
        <taxon>Candidatus Stercoripulliclostridium</taxon>
    </lineage>
</organism>
<dbReference type="AlphaFoldDB" id="A0A9D1NAS9"/>
<dbReference type="GO" id="GO:0016020">
    <property type="term" value="C:membrane"/>
    <property type="evidence" value="ECO:0007669"/>
    <property type="project" value="UniProtKB-SubCell"/>
</dbReference>
<dbReference type="PANTHER" id="PTHR42948">
    <property type="entry name" value="TRANSPORTER"/>
    <property type="match status" value="1"/>
</dbReference>
<feature type="transmembrane region" description="Helical" evidence="6">
    <location>
        <begin position="43"/>
        <end position="67"/>
    </location>
</feature>